<dbReference type="AlphaFoldDB" id="A0AAD6QYL9"/>
<proteinExistence type="predicted"/>
<protein>
    <recommendedName>
        <fullName evidence="2">PhoD-like phosphatase metallophosphatase domain-containing protein</fullName>
    </recommendedName>
</protein>
<organism evidence="3 4">
    <name type="scientific">Populus alba x Populus x berolinensis</name>
    <dbReference type="NCBI Taxonomy" id="444605"/>
    <lineage>
        <taxon>Eukaryota</taxon>
        <taxon>Viridiplantae</taxon>
        <taxon>Streptophyta</taxon>
        <taxon>Embryophyta</taxon>
        <taxon>Tracheophyta</taxon>
        <taxon>Spermatophyta</taxon>
        <taxon>Magnoliopsida</taxon>
        <taxon>eudicotyledons</taxon>
        <taxon>Gunneridae</taxon>
        <taxon>Pentapetalae</taxon>
        <taxon>rosids</taxon>
        <taxon>fabids</taxon>
        <taxon>Malpighiales</taxon>
        <taxon>Salicaceae</taxon>
        <taxon>Saliceae</taxon>
        <taxon>Populus</taxon>
    </lineage>
</organism>
<evidence type="ECO:0000256" key="1">
    <source>
        <dbReference type="SAM" id="Phobius"/>
    </source>
</evidence>
<dbReference type="Pfam" id="PF09423">
    <property type="entry name" value="PhoD"/>
    <property type="match status" value="1"/>
</dbReference>
<reference evidence="3" key="1">
    <citation type="journal article" date="2023" name="Mol. Ecol. Resour.">
        <title>Chromosome-level genome assembly of a triploid poplar Populus alba 'Berolinensis'.</title>
        <authorList>
            <person name="Chen S."/>
            <person name="Yu Y."/>
            <person name="Wang X."/>
            <person name="Wang S."/>
            <person name="Zhang T."/>
            <person name="Zhou Y."/>
            <person name="He R."/>
            <person name="Meng N."/>
            <person name="Wang Y."/>
            <person name="Liu W."/>
            <person name="Liu Z."/>
            <person name="Liu J."/>
            <person name="Guo Q."/>
            <person name="Huang H."/>
            <person name="Sederoff R.R."/>
            <person name="Wang G."/>
            <person name="Qu G."/>
            <person name="Chen S."/>
        </authorList>
    </citation>
    <scope>NUCLEOTIDE SEQUENCE</scope>
    <source>
        <strain evidence="3">SC-2020</strain>
    </source>
</reference>
<evidence type="ECO:0000313" key="3">
    <source>
        <dbReference type="EMBL" id="KAJ6999113.1"/>
    </source>
</evidence>
<feature type="transmembrane region" description="Helical" evidence="1">
    <location>
        <begin position="7"/>
        <end position="25"/>
    </location>
</feature>
<feature type="domain" description="PhoD-like phosphatase metallophosphatase" evidence="2">
    <location>
        <begin position="307"/>
        <end position="430"/>
    </location>
</feature>
<feature type="transmembrane region" description="Helical" evidence="1">
    <location>
        <begin position="560"/>
        <end position="588"/>
    </location>
</feature>
<evidence type="ECO:0000313" key="4">
    <source>
        <dbReference type="Proteomes" id="UP001164929"/>
    </source>
</evidence>
<keyword evidence="4" id="KW-1185">Reference proteome</keyword>
<keyword evidence="1" id="KW-1133">Transmembrane helix</keyword>
<feature type="transmembrane region" description="Helical" evidence="1">
    <location>
        <begin position="138"/>
        <end position="160"/>
    </location>
</feature>
<evidence type="ECO:0000259" key="2">
    <source>
        <dbReference type="Pfam" id="PF09423"/>
    </source>
</evidence>
<name>A0AAD6QYL9_9ROSI</name>
<dbReference type="Gene3D" id="3.60.21.70">
    <property type="entry name" value="PhoD-like phosphatase"/>
    <property type="match status" value="2"/>
</dbReference>
<dbReference type="InterPro" id="IPR038607">
    <property type="entry name" value="PhoD-like_sf"/>
</dbReference>
<dbReference type="SUPFAM" id="SSF56300">
    <property type="entry name" value="Metallo-dependent phosphatases"/>
    <property type="match status" value="1"/>
</dbReference>
<keyword evidence="1" id="KW-0812">Transmembrane</keyword>
<sequence>MGKRSRWLLWMVVAVGVVGVVATGSNGGAGEGEGKGKVLEPVVTRIAFGSCANQSAPQPIWNAIIDFDPQVFIWLGDNVYGDTKRPFKLFGKERTFGPWKNAPRFIPSSPKELESRYLKAKSNPGYSRLRDTTQRSRWLLWMVVAVGVVGVVATGSNGGAGEGEGKGKVLEPVVTRIAFGSCANQSAPQPIWNAIIDFDPQVFIWLGDNVYGDTKRPFKLFGKERTFGPWKNAPRFIPSSPKELESRYLKAKSNPGYSRLRHTTQVIGTWDDHDYGLNDAGKEFGGKITNQKLLLDFLDEPQDSPRRKQEGVYTSYMFGPVGRQIKVILLDTRYHRDPLRSDGSVLGSSQWTWLEKELNGPKSAITIIGSSVQVISNLSATTRPLFSLESWGRFPKERNRLFKLIADTKREGVFFISGDVHFGEISRYDCATGYPLYDVTASGLTQAVEKAVPHVFSLIVRFVAWLTPTTMRVISKNCRFRSCTYGQPNFGAIEIDWSTAPVTLKLEVKDIVGYPVTGVKFSLVELQSRGSVPSVKAGEHRRHCSLEVNLRWMIKYRLAILFYCSVSALLLAMIGLAYAATLAFRLFLHKCKLD</sequence>
<dbReference type="PANTHER" id="PTHR33987:SF1">
    <property type="entry name" value="CALCINEURIN-LIKE METALLO-PHOSPHOESTERASE SUPERFAMILY PROTEIN"/>
    <property type="match status" value="1"/>
</dbReference>
<dbReference type="Proteomes" id="UP001164929">
    <property type="component" value="Chromosome 5"/>
</dbReference>
<accession>A0AAD6QYL9</accession>
<dbReference type="CDD" id="cd07389">
    <property type="entry name" value="MPP_PhoD"/>
    <property type="match status" value="1"/>
</dbReference>
<dbReference type="PANTHER" id="PTHR33987">
    <property type="entry name" value="CALCINEURIN-LIKE METALLO-PHOSPHOESTERASE SUPERFAMILY PROTEIN"/>
    <property type="match status" value="1"/>
</dbReference>
<keyword evidence="1" id="KW-0472">Membrane</keyword>
<gene>
    <name evidence="3" type="ORF">NC653_015065</name>
</gene>
<dbReference type="EMBL" id="JAQIZT010000005">
    <property type="protein sequence ID" value="KAJ6999113.1"/>
    <property type="molecule type" value="Genomic_DNA"/>
</dbReference>
<dbReference type="InterPro" id="IPR029052">
    <property type="entry name" value="Metallo-depent_PP-like"/>
</dbReference>
<comment type="caution">
    <text evidence="3">The sequence shown here is derived from an EMBL/GenBank/DDBJ whole genome shotgun (WGS) entry which is preliminary data.</text>
</comment>
<dbReference type="InterPro" id="IPR018946">
    <property type="entry name" value="PhoD-like_MPP"/>
</dbReference>